<accession>A0A7C4S342</accession>
<keyword evidence="1" id="KW-0238">DNA-binding</keyword>
<dbReference type="EMBL" id="DTBX01000006">
    <property type="protein sequence ID" value="HGQ54860.1"/>
    <property type="molecule type" value="Genomic_DNA"/>
</dbReference>
<proteinExistence type="predicted"/>
<dbReference type="GO" id="GO:0005829">
    <property type="term" value="C:cytosol"/>
    <property type="evidence" value="ECO:0007669"/>
    <property type="project" value="TreeGrafter"/>
</dbReference>
<dbReference type="GO" id="GO:0003677">
    <property type="term" value="F:DNA binding"/>
    <property type="evidence" value="ECO:0007669"/>
    <property type="project" value="UniProtKB-KW"/>
</dbReference>
<reference evidence="3" key="1">
    <citation type="journal article" date="2020" name="mSystems">
        <title>Genome- and Community-Level Interaction Insights into Carbon Utilization and Element Cycling Functions of Hydrothermarchaeota in Hydrothermal Sediment.</title>
        <authorList>
            <person name="Zhou Z."/>
            <person name="Liu Y."/>
            <person name="Xu W."/>
            <person name="Pan J."/>
            <person name="Luo Z.H."/>
            <person name="Li M."/>
        </authorList>
    </citation>
    <scope>NUCLEOTIDE SEQUENCE [LARGE SCALE GENOMIC DNA]</scope>
    <source>
        <strain evidence="3">SpSt-594</strain>
        <strain evidence="2">SpSt-655</strain>
    </source>
</reference>
<evidence type="ECO:0000313" key="3">
    <source>
        <dbReference type="EMBL" id="HGU47395.1"/>
    </source>
</evidence>
<dbReference type="EMBL" id="DSZH01000108">
    <property type="protein sequence ID" value="HGU47395.1"/>
    <property type="molecule type" value="Genomic_DNA"/>
</dbReference>
<dbReference type="NCBIfam" id="TIGR00738">
    <property type="entry name" value="rrf2_super"/>
    <property type="match status" value="1"/>
</dbReference>
<dbReference type="InterPro" id="IPR030489">
    <property type="entry name" value="TR_Rrf2-type_CS"/>
</dbReference>
<gene>
    <name evidence="3" type="ORF">ENT60_02390</name>
    <name evidence="2" type="ORF">ENU28_00155</name>
</gene>
<dbReference type="InterPro" id="IPR036388">
    <property type="entry name" value="WH-like_DNA-bd_sf"/>
</dbReference>
<organism evidence="3">
    <name type="scientific">candidate division WOR-3 bacterium</name>
    <dbReference type="NCBI Taxonomy" id="2052148"/>
    <lineage>
        <taxon>Bacteria</taxon>
        <taxon>Bacteria division WOR-3</taxon>
    </lineage>
</organism>
<dbReference type="PROSITE" id="PS01332">
    <property type="entry name" value="HTH_RRF2_1"/>
    <property type="match status" value="1"/>
</dbReference>
<dbReference type="InterPro" id="IPR036390">
    <property type="entry name" value="WH_DNA-bd_sf"/>
</dbReference>
<dbReference type="Pfam" id="PF02082">
    <property type="entry name" value="Rrf2"/>
    <property type="match status" value="1"/>
</dbReference>
<dbReference type="AlphaFoldDB" id="A0A7C4S342"/>
<protein>
    <submittedName>
        <fullName evidence="3">Rrf2 family transcriptional regulator</fullName>
    </submittedName>
</protein>
<dbReference type="PANTHER" id="PTHR33221:SF5">
    <property type="entry name" value="HTH-TYPE TRANSCRIPTIONAL REGULATOR ISCR"/>
    <property type="match status" value="1"/>
</dbReference>
<dbReference type="InterPro" id="IPR000944">
    <property type="entry name" value="Tscrpt_reg_Rrf2"/>
</dbReference>
<dbReference type="PANTHER" id="PTHR33221">
    <property type="entry name" value="WINGED HELIX-TURN-HELIX TRANSCRIPTIONAL REGULATOR, RRF2 FAMILY"/>
    <property type="match status" value="1"/>
</dbReference>
<dbReference type="Gene3D" id="1.10.10.10">
    <property type="entry name" value="Winged helix-like DNA-binding domain superfamily/Winged helix DNA-binding domain"/>
    <property type="match status" value="1"/>
</dbReference>
<evidence type="ECO:0000256" key="1">
    <source>
        <dbReference type="ARBA" id="ARBA00023125"/>
    </source>
</evidence>
<comment type="caution">
    <text evidence="3">The sequence shown here is derived from an EMBL/GenBank/DDBJ whole genome shotgun (WGS) entry which is preliminary data.</text>
</comment>
<dbReference type="GO" id="GO:0003700">
    <property type="term" value="F:DNA-binding transcription factor activity"/>
    <property type="evidence" value="ECO:0007669"/>
    <property type="project" value="TreeGrafter"/>
</dbReference>
<name>A0A7C4S342_UNCW3</name>
<dbReference type="PROSITE" id="PS51197">
    <property type="entry name" value="HTH_RRF2_2"/>
    <property type="match status" value="1"/>
</dbReference>
<sequence length="134" mass="15383">MKVTTVLRYGLRLMIQMGKNYQKEPLSLKLIAKKQKIPIKYAEKIINLLLKAGLVRSVRGKEGGYLLASKPKEIKLLAIFKALDGEVSLVDCVLNPQICKRSKYCEARRLWRLLSENWKKILSTLTLKDLLKGR</sequence>
<evidence type="ECO:0000313" key="2">
    <source>
        <dbReference type="EMBL" id="HGQ54860.1"/>
    </source>
</evidence>
<dbReference type="SUPFAM" id="SSF46785">
    <property type="entry name" value="Winged helix' DNA-binding domain"/>
    <property type="match status" value="1"/>
</dbReference>